<evidence type="ECO:0000256" key="5">
    <source>
        <dbReference type="ARBA" id="ARBA00022842"/>
    </source>
</evidence>
<proteinExistence type="inferred from homology"/>
<comment type="caution">
    <text evidence="7">The sequence shown here is derived from an EMBL/GenBank/DDBJ whole genome shotgun (WGS) entry which is preliminary data.</text>
</comment>
<name>A0A0P9CVE5_9ARCH</name>
<dbReference type="Pfam" id="PF00348">
    <property type="entry name" value="polyprenyl_synt"/>
    <property type="match status" value="1"/>
</dbReference>
<keyword evidence="3 6" id="KW-0808">Transferase</keyword>
<dbReference type="RefSeq" id="WP_048101677.1">
    <property type="nucleotide sequence ID" value="NZ_JBBYJF010000011.1"/>
</dbReference>
<accession>A0A0P9CVE5</accession>
<organism evidence="7 8">
    <name type="scientific">Acidiplasma aeolicum</name>
    <dbReference type="NCBI Taxonomy" id="507754"/>
    <lineage>
        <taxon>Archaea</taxon>
        <taxon>Methanobacteriati</taxon>
        <taxon>Thermoplasmatota</taxon>
        <taxon>Thermoplasmata</taxon>
        <taxon>Thermoplasmatales</taxon>
        <taxon>Ferroplasmaceae</taxon>
        <taxon>Acidiplasma</taxon>
    </lineage>
</organism>
<dbReference type="EMBL" id="LJCQ01000436">
    <property type="protein sequence ID" value="KPV43654.1"/>
    <property type="molecule type" value="Genomic_DNA"/>
</dbReference>
<dbReference type="GO" id="GO:0008299">
    <property type="term" value="P:isoprenoid biosynthetic process"/>
    <property type="evidence" value="ECO:0007669"/>
    <property type="project" value="InterPro"/>
</dbReference>
<dbReference type="InterPro" id="IPR033749">
    <property type="entry name" value="Polyprenyl_synt_CS"/>
</dbReference>
<dbReference type="GeneID" id="84222328"/>
<dbReference type="PANTHER" id="PTHR12001:SF85">
    <property type="entry name" value="SHORT CHAIN ISOPRENYL DIPHOSPHATE SYNTHASE"/>
    <property type="match status" value="1"/>
</dbReference>
<dbReference type="PANTHER" id="PTHR12001">
    <property type="entry name" value="GERANYLGERANYL PYROPHOSPHATE SYNTHASE"/>
    <property type="match status" value="1"/>
</dbReference>
<keyword evidence="5" id="KW-0460">Magnesium</keyword>
<dbReference type="Proteomes" id="UP000050515">
    <property type="component" value="Unassembled WGS sequence"/>
</dbReference>
<dbReference type="SFLD" id="SFLDS00005">
    <property type="entry name" value="Isoprenoid_Synthase_Type_I"/>
    <property type="match status" value="1"/>
</dbReference>
<dbReference type="GO" id="GO:0004659">
    <property type="term" value="F:prenyltransferase activity"/>
    <property type="evidence" value="ECO:0007669"/>
    <property type="project" value="InterPro"/>
</dbReference>
<evidence type="ECO:0000256" key="4">
    <source>
        <dbReference type="ARBA" id="ARBA00022723"/>
    </source>
</evidence>
<dbReference type="SUPFAM" id="SSF48576">
    <property type="entry name" value="Terpenoid synthases"/>
    <property type="match status" value="1"/>
</dbReference>
<evidence type="ECO:0000256" key="3">
    <source>
        <dbReference type="ARBA" id="ARBA00022679"/>
    </source>
</evidence>
<evidence type="ECO:0000256" key="6">
    <source>
        <dbReference type="RuleBase" id="RU004466"/>
    </source>
</evidence>
<dbReference type="Gene3D" id="1.10.600.10">
    <property type="entry name" value="Farnesyl Diphosphate Synthase"/>
    <property type="match status" value="1"/>
</dbReference>
<comment type="cofactor">
    <cofactor evidence="1">
        <name>Mg(2+)</name>
        <dbReference type="ChEBI" id="CHEBI:18420"/>
    </cofactor>
</comment>
<evidence type="ECO:0000313" key="8">
    <source>
        <dbReference type="Proteomes" id="UP000050515"/>
    </source>
</evidence>
<dbReference type="PATRIC" id="fig|507754.4.peg.1875"/>
<reference evidence="7 8" key="1">
    <citation type="submission" date="2015-09" db="EMBL/GenBank/DDBJ databases">
        <title>Draft genome sequence of Acidiplasma aeolicum DSM 18409.</title>
        <authorList>
            <person name="Hemp J."/>
        </authorList>
    </citation>
    <scope>NUCLEOTIDE SEQUENCE [LARGE SCALE GENOMIC DNA]</scope>
    <source>
        <strain evidence="7 8">V</strain>
    </source>
</reference>
<evidence type="ECO:0000256" key="1">
    <source>
        <dbReference type="ARBA" id="ARBA00001946"/>
    </source>
</evidence>
<dbReference type="CDD" id="cd00685">
    <property type="entry name" value="Trans_IPPS_HT"/>
    <property type="match status" value="1"/>
</dbReference>
<dbReference type="InterPro" id="IPR008949">
    <property type="entry name" value="Isoprenoid_synthase_dom_sf"/>
</dbReference>
<keyword evidence="4" id="KW-0479">Metal-binding</keyword>
<evidence type="ECO:0000313" key="7">
    <source>
        <dbReference type="EMBL" id="KPV43654.1"/>
    </source>
</evidence>
<dbReference type="InterPro" id="IPR000092">
    <property type="entry name" value="Polyprenyl_synt"/>
</dbReference>
<evidence type="ECO:0000256" key="2">
    <source>
        <dbReference type="ARBA" id="ARBA00006706"/>
    </source>
</evidence>
<dbReference type="PROSITE" id="PS00723">
    <property type="entry name" value="POLYPRENYL_SYNTHASE_1"/>
    <property type="match status" value="1"/>
</dbReference>
<comment type="similarity">
    <text evidence="2 6">Belongs to the FPP/GGPP synthase family.</text>
</comment>
<dbReference type="AlphaFoldDB" id="A0A0P9CVE5"/>
<protein>
    <submittedName>
        <fullName evidence="7">Geranylgeranyl pyrophosphate synthase</fullName>
    </submittedName>
</protein>
<dbReference type="GO" id="GO:0046872">
    <property type="term" value="F:metal ion binding"/>
    <property type="evidence" value="ECO:0007669"/>
    <property type="project" value="UniProtKB-KW"/>
</dbReference>
<sequence length="349" mass="40129">MINDNSYYIKKFDSLKSAVNNELNTYFEKKLKECSDDEISQVINVLKDFTMNGGKRVRPIIMILGYNIFRDIDDKIIRASTSIELAQSYLLIHDDIMDESDIRRGKPSFHKHFENKIKNRKIAENIAISAGDLIDTFSHEVLLKSGFNEKDLLNADYEFSKVIEDTGKGQLLDLFSTINETYSEEKLLKLHYFKTARYTIEGPMVMGSFLAGNYDYTQNIREFGKNAGIAFQLYDDILGMFGDEAKTGKSIKSDVNEGKKTLLIIKAYENSNDLQRSFIEKCIKSGNVSDDDFNKLKKIIIDTGSYDYSLKKIDEFTKIAKQNLKSIRGSEEPLEMLEFLSNYIIHREN</sequence>
<dbReference type="SFLD" id="SFLDG01017">
    <property type="entry name" value="Polyprenyl_Transferase_Like"/>
    <property type="match status" value="1"/>
</dbReference>
<gene>
    <name evidence="7" type="ORF">SE19_08935</name>
</gene>